<evidence type="ECO:0000256" key="8">
    <source>
        <dbReference type="ARBA" id="ARBA00047899"/>
    </source>
</evidence>
<dbReference type="SMART" id="SM00811">
    <property type="entry name" value="Alpha_kinase"/>
    <property type="match status" value="1"/>
</dbReference>
<feature type="compositionally biased region" description="Polar residues" evidence="10">
    <location>
        <begin position="529"/>
        <end position="558"/>
    </location>
</feature>
<gene>
    <name evidence="13" type="primary">alpk2</name>
</gene>
<dbReference type="Gene3D" id="2.60.40.10">
    <property type="entry name" value="Immunoglobulins"/>
    <property type="match status" value="1"/>
</dbReference>
<keyword evidence="3" id="KW-0723">Serine/threonine-protein kinase</keyword>
<keyword evidence="14" id="KW-1185">Reference proteome</keyword>
<dbReference type="GeneID" id="115532481"/>
<evidence type="ECO:0000256" key="1">
    <source>
        <dbReference type="ARBA" id="ARBA00008651"/>
    </source>
</evidence>
<evidence type="ECO:0000256" key="6">
    <source>
        <dbReference type="ARBA" id="ARBA00023157"/>
    </source>
</evidence>
<comment type="similarity">
    <text evidence="1">Belongs to the protein kinase superfamily. Alpha-type protein kinase family. ALPK subfamily.</text>
</comment>
<keyword evidence="5" id="KW-0418">Kinase</keyword>
<evidence type="ECO:0000256" key="4">
    <source>
        <dbReference type="ARBA" id="ARBA00022679"/>
    </source>
</evidence>
<dbReference type="RefSeq" id="XP_030198127.1">
    <property type="nucleotide sequence ID" value="XM_030342267.1"/>
</dbReference>
<keyword evidence="7" id="KW-0393">Immunoglobulin domain</keyword>
<feature type="domain" description="Ig-like" evidence="11">
    <location>
        <begin position="1239"/>
        <end position="1321"/>
    </location>
</feature>
<dbReference type="PANTHER" id="PTHR47091:SF2">
    <property type="entry name" value="ALPHA-PROTEIN KINASE 2"/>
    <property type="match status" value="1"/>
</dbReference>
<evidence type="ECO:0000256" key="3">
    <source>
        <dbReference type="ARBA" id="ARBA00022527"/>
    </source>
</evidence>
<keyword evidence="6" id="KW-1015">Disulfide bond</keyword>
<comment type="catalytic activity">
    <reaction evidence="8">
        <text>L-threonyl-[protein] + ATP = O-phospho-L-threonyl-[protein] + ADP + H(+)</text>
        <dbReference type="Rhea" id="RHEA:46608"/>
        <dbReference type="Rhea" id="RHEA-COMP:11060"/>
        <dbReference type="Rhea" id="RHEA-COMP:11605"/>
        <dbReference type="ChEBI" id="CHEBI:15378"/>
        <dbReference type="ChEBI" id="CHEBI:30013"/>
        <dbReference type="ChEBI" id="CHEBI:30616"/>
        <dbReference type="ChEBI" id="CHEBI:61977"/>
        <dbReference type="ChEBI" id="CHEBI:456216"/>
        <dbReference type="EC" id="2.7.11.1"/>
    </reaction>
</comment>
<evidence type="ECO:0000256" key="5">
    <source>
        <dbReference type="ARBA" id="ARBA00022777"/>
    </source>
</evidence>
<keyword evidence="4" id="KW-0808">Transferase</keyword>
<dbReference type="Pfam" id="PF02816">
    <property type="entry name" value="Alpha_kinase"/>
    <property type="match status" value="1"/>
</dbReference>
<dbReference type="GeneTree" id="ENSGT00940000160524"/>
<dbReference type="GO" id="GO:0004674">
    <property type="term" value="F:protein serine/threonine kinase activity"/>
    <property type="evidence" value="ECO:0007669"/>
    <property type="project" value="UniProtKB-KW"/>
</dbReference>
<proteinExistence type="inferred from homology"/>
<feature type="compositionally biased region" description="Basic and acidic residues" evidence="10">
    <location>
        <begin position="10"/>
        <end position="25"/>
    </location>
</feature>
<feature type="region of interest" description="Disordered" evidence="10">
    <location>
        <begin position="1602"/>
        <end position="1632"/>
    </location>
</feature>
<feature type="region of interest" description="Disordered" evidence="10">
    <location>
        <begin position="957"/>
        <end position="977"/>
    </location>
</feature>
<feature type="region of interest" description="Disordered" evidence="10">
    <location>
        <begin position="499"/>
        <end position="607"/>
    </location>
</feature>
<organism evidence="13 14">
    <name type="scientific">Gadus morhua</name>
    <name type="common">Atlantic cod</name>
    <dbReference type="NCBI Taxonomy" id="8049"/>
    <lineage>
        <taxon>Eukaryota</taxon>
        <taxon>Metazoa</taxon>
        <taxon>Chordata</taxon>
        <taxon>Craniata</taxon>
        <taxon>Vertebrata</taxon>
        <taxon>Euteleostomi</taxon>
        <taxon>Actinopterygii</taxon>
        <taxon>Neopterygii</taxon>
        <taxon>Teleostei</taxon>
        <taxon>Neoteleostei</taxon>
        <taxon>Acanthomorphata</taxon>
        <taxon>Zeiogadaria</taxon>
        <taxon>Gadariae</taxon>
        <taxon>Gadiformes</taxon>
        <taxon>Gadoidei</taxon>
        <taxon>Gadidae</taxon>
        <taxon>Gadus</taxon>
    </lineage>
</organism>
<evidence type="ECO:0000259" key="12">
    <source>
        <dbReference type="PROSITE" id="PS51158"/>
    </source>
</evidence>
<reference evidence="13" key="1">
    <citation type="submission" date="2025-08" db="UniProtKB">
        <authorList>
            <consortium name="Ensembl"/>
        </authorList>
    </citation>
    <scope>IDENTIFICATION</scope>
</reference>
<feature type="domain" description="Alpha-type protein kinase" evidence="12">
    <location>
        <begin position="1365"/>
        <end position="1597"/>
    </location>
</feature>
<protein>
    <recommendedName>
        <fullName evidence="2">non-specific serine/threonine protein kinase</fullName>
        <ecNumber evidence="2">2.7.11.1</ecNumber>
    </recommendedName>
</protein>
<feature type="region of interest" description="Disordered" evidence="10">
    <location>
        <begin position="845"/>
        <end position="883"/>
    </location>
</feature>
<feature type="compositionally biased region" description="Basic and acidic residues" evidence="10">
    <location>
        <begin position="578"/>
        <end position="595"/>
    </location>
</feature>
<dbReference type="Proteomes" id="UP000694546">
    <property type="component" value="Chromosome 19"/>
</dbReference>
<feature type="region of interest" description="Disordered" evidence="10">
    <location>
        <begin position="992"/>
        <end position="1049"/>
    </location>
</feature>
<evidence type="ECO:0000313" key="14">
    <source>
        <dbReference type="Proteomes" id="UP000694546"/>
    </source>
</evidence>
<evidence type="ECO:0000259" key="11">
    <source>
        <dbReference type="PROSITE" id="PS50835"/>
    </source>
</evidence>
<dbReference type="InterPro" id="IPR007110">
    <property type="entry name" value="Ig-like_dom"/>
</dbReference>
<dbReference type="CDD" id="cd00096">
    <property type="entry name" value="Ig"/>
    <property type="match status" value="1"/>
</dbReference>
<dbReference type="Gene3D" id="3.20.200.10">
    <property type="entry name" value="MHCK/EF2 kinase"/>
    <property type="match status" value="1"/>
</dbReference>
<evidence type="ECO:0000256" key="7">
    <source>
        <dbReference type="ARBA" id="ARBA00023319"/>
    </source>
</evidence>
<comment type="catalytic activity">
    <reaction evidence="9">
        <text>L-seryl-[protein] + ATP = O-phospho-L-seryl-[protein] + ADP + H(+)</text>
        <dbReference type="Rhea" id="RHEA:17989"/>
        <dbReference type="Rhea" id="RHEA-COMP:9863"/>
        <dbReference type="Rhea" id="RHEA-COMP:11604"/>
        <dbReference type="ChEBI" id="CHEBI:15378"/>
        <dbReference type="ChEBI" id="CHEBI:29999"/>
        <dbReference type="ChEBI" id="CHEBI:30616"/>
        <dbReference type="ChEBI" id="CHEBI:83421"/>
        <dbReference type="ChEBI" id="CHEBI:456216"/>
        <dbReference type="EC" id="2.7.11.1"/>
    </reaction>
</comment>
<dbReference type="InterPro" id="IPR011009">
    <property type="entry name" value="Kinase-like_dom_sf"/>
</dbReference>
<feature type="region of interest" description="Disordered" evidence="10">
    <location>
        <begin position="1"/>
        <end position="31"/>
    </location>
</feature>
<dbReference type="SUPFAM" id="SSF48726">
    <property type="entry name" value="Immunoglobulin"/>
    <property type="match status" value="1"/>
</dbReference>
<dbReference type="GO" id="GO:0005524">
    <property type="term" value="F:ATP binding"/>
    <property type="evidence" value="ECO:0007669"/>
    <property type="project" value="InterPro"/>
</dbReference>
<dbReference type="Ensembl" id="ENSGMOT00000049556.1">
    <property type="protein sequence ID" value="ENSGMOP00000067943.1"/>
    <property type="gene ID" value="ENSGMOG00000023919.1"/>
</dbReference>
<dbReference type="EC" id="2.7.11.1" evidence="2"/>
<dbReference type="PROSITE" id="PS50835">
    <property type="entry name" value="IG_LIKE"/>
    <property type="match status" value="1"/>
</dbReference>
<feature type="compositionally biased region" description="Basic and acidic residues" evidence="10">
    <location>
        <begin position="499"/>
        <end position="510"/>
    </location>
</feature>
<evidence type="ECO:0000313" key="13">
    <source>
        <dbReference type="Ensembl" id="ENSGMOP00000067943.1"/>
    </source>
</evidence>
<dbReference type="OrthoDB" id="301415at2759"/>
<accession>A0A8C5CW51</accession>
<dbReference type="Pfam" id="PF13927">
    <property type="entry name" value="Ig_3"/>
    <property type="match status" value="1"/>
</dbReference>
<dbReference type="PANTHER" id="PTHR47091">
    <property type="entry name" value="ALPHA-PROTEIN KINASE 2-RELATED"/>
    <property type="match status" value="1"/>
</dbReference>
<reference evidence="13" key="2">
    <citation type="submission" date="2025-09" db="UniProtKB">
        <authorList>
            <consortium name="Ensembl"/>
        </authorList>
    </citation>
    <scope>IDENTIFICATION</scope>
</reference>
<name>A0A8C5CW51_GADMO</name>
<feature type="compositionally biased region" description="Basic and acidic residues" evidence="10">
    <location>
        <begin position="867"/>
        <end position="879"/>
    </location>
</feature>
<evidence type="ECO:0000256" key="2">
    <source>
        <dbReference type="ARBA" id="ARBA00012513"/>
    </source>
</evidence>
<dbReference type="PROSITE" id="PS51158">
    <property type="entry name" value="ALPHA_KINASE"/>
    <property type="match status" value="1"/>
</dbReference>
<dbReference type="RefSeq" id="XP_030198128.1">
    <property type="nucleotide sequence ID" value="XM_030342268.1"/>
</dbReference>
<sequence>MDPSANLSDSRPESLKTLSDTHTEEMEPSLPNKTTYVESLVYKRHAEAVADPPKPLCCMNKSLSKRPEIETVSDHDCLRSLSPNGTSPEWRFVDDHTNLQPISSAVNCHRKKSDLSVHKYSTPSTSNSPQITSCLPSAPSCHTVPSKTLPDLYHKEAAVHYSLKQDPSTSKAHRMVSPTLISLMDRPQSDQTDPETEWTPCNLEHDSNNIDPSTLLSDLSSGLTESDCAVEHLFILESETQDFLNLSSQSNPALDHQISSDRPSVFPQSLFSNTLFPSEDILQGAMTESHNHLFKNVDLDSDSEPCTQQIGLEPPTGTDNAWKHVTPVGETGSTSHVNSQVVQSDNPIDLWMDACQYMSSEDKGAGKPDSEGIIVDQSGNSALSEGADITAWSWPCPSADREMSGHPSMEQGDAMRRVSSGDIGVWGPPLIERWSSVDSWETALSDWAAIIASPPEEITAAFTEIGAEIDALTQALARDSEARNAMALLVKTTGHVSTREDTLLRGREDTGLSDVHPQTQMMMDVPDQSVESQPSSDRCVSPVGSNSTITAPSPNTPTDPAVVEDHLEVKPESSTATPREENRHTGEIKSARDQDSIPPVDTHSSSSVSSVMLTSLGECSIDVRTAALISGHPGIPAVLEESDPDVVQFRGYVGPTDRDGDTSNGEDDVWLHIEEDVDEDLERECAQTELKFEGPHGGAVYKVTAEDLVPQQDSSVADRDLRHGASELTDSPPTVVESETFESEAAGEEPYCLSDATHTLRNTHVPLGDAINQVPHETPLQQNVLCSSEGPASTIPAAPLALGSQHLCVTINGLEGDQDFARVEVFDDNKEASCPHTKTCVPLPALEAPGRSPLRRCHQNKTQSTDGTEHSNSEEEIKGESPVSLDDDVLQRGLCHLGGRFTTDRNALDINQDIEALSRELANLVSVPGAHFLHSEKRRLACFTLDLVDPFFPRATKDTAPQGLQYGDRPGAVGQEDLTMPHKMHRSNLDFKARPKKVGPTTGLHPATPTCKRQENLSANAPGQQPPKGHDNHTKVDPLNGQEGKEDGAVTAVNGPAVSDVPVAKSLCKKKKKHTTQNATVVKIEPEPPLVKEEKGTKQKAMDGKISAFEAKFGPKISKTKDKVAVISGKLESAQADGLQQKSQHPEAKALAGKEPPNRGTHVKLQETPQMNQINEDAVKRRRLSEKKFGKMVSALESKINKTEVATAPKREEAKAGVDTTRRKAYSDVVKQKPPREEPKVVVVIQVEPVSGDPLSVCLWCQFSGVVSDHTVTWSREGRTLSELKRSGGDESRVSLTISKASHQDLGKYQCVLTSLHGSLSLDYLLTYEVLSQIVVLATPKTIPSSPVDIVGNEENVRCSRLLFREDFLSQQYFGENQVASIVTEPVHFGEGMHRRAFRTKLQAGLVSQLEPGNICVLKVHTSITYGTKDNDELVQKNFSLAVEECQVQNTAREYIKAYTTVAQSAEAFGEVPEIIPIYLVHRPSNAVPYATLEEELIGDFVKYSVRDGKEINLKRSDSEAGQKCCAFQHWVYDNTDGNLLVTDMQGVGMRLTDVGIATCKKGYKGFRGNCATSFIDQFQALHMCNKYCEILGLASLQPKPKKTFSAPKPKPQPSSALPKKKTFGPTVKGKS</sequence>
<dbReference type="InterPro" id="IPR013783">
    <property type="entry name" value="Ig-like_fold"/>
</dbReference>
<evidence type="ECO:0000256" key="10">
    <source>
        <dbReference type="SAM" id="MobiDB-lite"/>
    </source>
</evidence>
<evidence type="ECO:0000256" key="9">
    <source>
        <dbReference type="ARBA" id="ARBA00048679"/>
    </source>
</evidence>
<dbReference type="InterPro" id="IPR036179">
    <property type="entry name" value="Ig-like_dom_sf"/>
</dbReference>
<dbReference type="SUPFAM" id="SSF56112">
    <property type="entry name" value="Protein kinase-like (PK-like)"/>
    <property type="match status" value="1"/>
</dbReference>
<feature type="region of interest" description="Disordered" evidence="10">
    <location>
        <begin position="1135"/>
        <end position="1164"/>
    </location>
</feature>
<dbReference type="InterPro" id="IPR004166">
    <property type="entry name" value="a-kinase_dom"/>
</dbReference>